<dbReference type="GO" id="GO:0010992">
    <property type="term" value="P:ubiquitin recycling"/>
    <property type="evidence" value="ECO:0007669"/>
    <property type="project" value="TreeGrafter"/>
</dbReference>
<comment type="subcellular location">
    <subcellularLocation>
        <location evidence="1">Cytoplasm</location>
    </subcellularLocation>
</comment>
<organism evidence="8 9">
    <name type="scientific">Maudiozyma barnettii</name>
    <dbReference type="NCBI Taxonomy" id="61262"/>
    <lineage>
        <taxon>Eukaryota</taxon>
        <taxon>Fungi</taxon>
        <taxon>Dikarya</taxon>
        <taxon>Ascomycota</taxon>
        <taxon>Saccharomycotina</taxon>
        <taxon>Saccharomycetes</taxon>
        <taxon>Saccharomycetales</taxon>
        <taxon>Saccharomycetaceae</taxon>
        <taxon>Maudiozyma</taxon>
    </lineage>
</organism>
<dbReference type="RefSeq" id="XP_041406591.1">
    <property type="nucleotide sequence ID" value="XM_041550657.1"/>
</dbReference>
<name>A0A8H2ZHQ5_9SACH</name>
<keyword evidence="4" id="KW-0677">Repeat</keyword>
<evidence type="ECO:0000313" key="9">
    <source>
        <dbReference type="Proteomes" id="UP000644660"/>
    </source>
</evidence>
<gene>
    <name evidence="8" type="ORF">KABA2_04S13420</name>
</gene>
<dbReference type="PRINTS" id="PR00320">
    <property type="entry name" value="GPROTEINBRPT"/>
</dbReference>
<dbReference type="InterPro" id="IPR020472">
    <property type="entry name" value="WD40_PAC1"/>
</dbReference>
<dbReference type="Gene3D" id="3.10.20.870">
    <property type="entry name" value="PFU (PLAA family ubiquitin binding), C-terminal domain"/>
    <property type="match status" value="1"/>
</dbReference>
<feature type="repeat" description="WD" evidence="5">
    <location>
        <begin position="98"/>
        <end position="130"/>
    </location>
</feature>
<dbReference type="SMART" id="SM00320">
    <property type="entry name" value="WD40"/>
    <property type="match status" value="6"/>
</dbReference>
<proteinExistence type="predicted"/>
<accession>A0A8H2ZHQ5</accession>
<dbReference type="CDD" id="cd00200">
    <property type="entry name" value="WD40"/>
    <property type="match status" value="1"/>
</dbReference>
<dbReference type="PANTHER" id="PTHR19849:SF0">
    <property type="entry name" value="PHOSPHOLIPASE A-2-ACTIVATING PROTEIN"/>
    <property type="match status" value="1"/>
</dbReference>
<dbReference type="InterPro" id="IPR015943">
    <property type="entry name" value="WD40/YVTN_repeat-like_dom_sf"/>
</dbReference>
<dbReference type="EMBL" id="CAEFZW010000004">
    <property type="protein sequence ID" value="CAB4254747.1"/>
    <property type="molecule type" value="Genomic_DNA"/>
</dbReference>
<dbReference type="InterPro" id="IPR038122">
    <property type="entry name" value="PFU_sf"/>
</dbReference>
<dbReference type="Pfam" id="PF09070">
    <property type="entry name" value="PFU"/>
    <property type="match status" value="1"/>
</dbReference>
<sequence>MFQLSATLKAHDQDVKGVVAINNDTLASVSRDGTVRRWSLTDKKDNLWTDEVLYNTNMFLNAITYDSINETIFFAGKDSLINGCKLDSSLNEDPQFTLVGHSSNVCSLNENVETTELISGSWDKTAKVWSSGSLKYSLKGHEAAVWDAKFLPNNKDKFVTVSADKTIKIWDKENAIQTITGIHDDVIRQIDFIPSSQNDFLFATCSNDTTIKLFNEGGEIIKSLEGHESFVYDIKYNNVTAELISCGEDRSLRIWDCTTGKAKQVIRVPAVSIWCLDILPNNDIVVGCSDNTIRIFSYEESRFASTSAIEVFQKEVESTSLSSQTMEFDESKVSPPEVLKRPGKQEGQIVVVKSPSGALDAYQYSNSNWSKVGEVVGSNSAGSDKKVNFEGNDYDYVFDVDIEEGQPPLKLPINITDNPYDAADKFIMRYDLPSSYKDQIVNFILQNTNGVSFDEPTDNTKKDDVKAPPQMINTDNLRVLPIKEFLPLVSFNPDALLNGIVKLNEKEKTFNDEDCATIGSALYDIEGNVQTLYNYAVTIRSSWNTKTPAYDIIRLIVHQLETASDISEFVEEGLNSKDINIRMLITRILVNCFLNKKWGIDLMKSVKMYDSVFETLDNVLENETKRQAQNLALAVSTLLLNYSVLVVKDPSNGLNIVPTLSDAINTKFGKLEEYQENEEAAYRLVVTYGNLSLIEPTLKQFAKSIKWLNEVNLRYSLHNERFSNIFGDIY</sequence>
<evidence type="ECO:0000259" key="7">
    <source>
        <dbReference type="PROSITE" id="PS51396"/>
    </source>
</evidence>
<keyword evidence="2" id="KW-0963">Cytoplasm</keyword>
<dbReference type="Gene3D" id="2.130.10.10">
    <property type="entry name" value="YVTN repeat-like/Quinoprotein amine dehydrogenase"/>
    <property type="match status" value="1"/>
</dbReference>
<feature type="repeat" description="WD" evidence="5">
    <location>
        <begin position="8"/>
        <end position="40"/>
    </location>
</feature>
<feature type="repeat" description="WD" evidence="5">
    <location>
        <begin position="224"/>
        <end position="265"/>
    </location>
</feature>
<dbReference type="PROSITE" id="PS51394">
    <property type="entry name" value="PFU"/>
    <property type="match status" value="1"/>
</dbReference>
<dbReference type="InterPro" id="IPR013535">
    <property type="entry name" value="PUL_dom"/>
</dbReference>
<dbReference type="GO" id="GO:0005737">
    <property type="term" value="C:cytoplasm"/>
    <property type="evidence" value="ECO:0007669"/>
    <property type="project" value="UniProtKB-SubCell"/>
</dbReference>
<dbReference type="PROSITE" id="PS50294">
    <property type="entry name" value="WD_REPEATS_REGION"/>
    <property type="match status" value="3"/>
</dbReference>
<dbReference type="InterPro" id="IPR015155">
    <property type="entry name" value="PFU"/>
</dbReference>
<feature type="domain" description="PFU" evidence="6">
    <location>
        <begin position="361"/>
        <end position="458"/>
    </location>
</feature>
<dbReference type="AlphaFoldDB" id="A0A8H2ZHQ5"/>
<keyword evidence="9" id="KW-1185">Reference proteome</keyword>
<protein>
    <submittedName>
        <fullName evidence="8">Similar to Saccharomyces cerevisiae YKL213C DOA1 WD repeat protein required for ubiquitin- mediated protein degradation</fullName>
    </submittedName>
</protein>
<dbReference type="PROSITE" id="PS50082">
    <property type="entry name" value="WD_REPEATS_2"/>
    <property type="match status" value="4"/>
</dbReference>
<dbReference type="Proteomes" id="UP000644660">
    <property type="component" value="Unassembled WGS sequence"/>
</dbReference>
<feature type="repeat" description="WD" evidence="5">
    <location>
        <begin position="138"/>
        <end position="180"/>
    </location>
</feature>
<dbReference type="PROSITE" id="PS51396">
    <property type="entry name" value="PUL"/>
    <property type="match status" value="1"/>
</dbReference>
<feature type="domain" description="PUL" evidence="7">
    <location>
        <begin position="478"/>
        <end position="730"/>
    </location>
</feature>
<dbReference type="GO" id="GO:0043130">
    <property type="term" value="F:ubiquitin binding"/>
    <property type="evidence" value="ECO:0007669"/>
    <property type="project" value="TreeGrafter"/>
</dbReference>
<dbReference type="Pfam" id="PF08324">
    <property type="entry name" value="PUL"/>
    <property type="match status" value="1"/>
</dbReference>
<comment type="caution">
    <text evidence="8">The sequence shown here is derived from an EMBL/GenBank/DDBJ whole genome shotgun (WGS) entry which is preliminary data.</text>
</comment>
<evidence type="ECO:0000259" key="6">
    <source>
        <dbReference type="PROSITE" id="PS51394"/>
    </source>
</evidence>
<dbReference type="Pfam" id="PF00400">
    <property type="entry name" value="WD40"/>
    <property type="match status" value="6"/>
</dbReference>
<dbReference type="GeneID" id="64857755"/>
<evidence type="ECO:0000313" key="8">
    <source>
        <dbReference type="EMBL" id="CAB4254747.1"/>
    </source>
</evidence>
<dbReference type="InterPro" id="IPR036322">
    <property type="entry name" value="WD40_repeat_dom_sf"/>
</dbReference>
<dbReference type="SUPFAM" id="SSF50978">
    <property type="entry name" value="WD40 repeat-like"/>
    <property type="match status" value="1"/>
</dbReference>
<dbReference type="InterPro" id="IPR001680">
    <property type="entry name" value="WD40_rpt"/>
</dbReference>
<dbReference type="Gene3D" id="1.25.10.10">
    <property type="entry name" value="Leucine-rich Repeat Variant"/>
    <property type="match status" value="1"/>
</dbReference>
<dbReference type="GO" id="GO:0005634">
    <property type="term" value="C:nucleus"/>
    <property type="evidence" value="ECO:0007669"/>
    <property type="project" value="TreeGrafter"/>
</dbReference>
<evidence type="ECO:0000256" key="3">
    <source>
        <dbReference type="ARBA" id="ARBA00022574"/>
    </source>
</evidence>
<evidence type="ECO:0000256" key="2">
    <source>
        <dbReference type="ARBA" id="ARBA00022490"/>
    </source>
</evidence>
<evidence type="ECO:0000256" key="1">
    <source>
        <dbReference type="ARBA" id="ARBA00004496"/>
    </source>
</evidence>
<keyword evidence="3 5" id="KW-0853">WD repeat</keyword>
<evidence type="ECO:0000256" key="5">
    <source>
        <dbReference type="PROSITE-ProRule" id="PRU00221"/>
    </source>
</evidence>
<reference evidence="8 9" key="1">
    <citation type="submission" date="2020-05" db="EMBL/GenBank/DDBJ databases">
        <authorList>
            <person name="Casaregola S."/>
            <person name="Devillers H."/>
            <person name="Grondin C."/>
        </authorList>
    </citation>
    <scope>NUCLEOTIDE SEQUENCE [LARGE SCALE GENOMIC DNA]</scope>
    <source>
        <strain evidence="8 9">CLIB 1767</strain>
    </source>
</reference>
<dbReference type="GO" id="GO:0043161">
    <property type="term" value="P:proteasome-mediated ubiquitin-dependent protein catabolic process"/>
    <property type="evidence" value="ECO:0007669"/>
    <property type="project" value="TreeGrafter"/>
</dbReference>
<dbReference type="PANTHER" id="PTHR19849">
    <property type="entry name" value="PHOSPHOLIPASE A-2-ACTIVATING PROTEIN"/>
    <property type="match status" value="1"/>
</dbReference>
<dbReference type="InterPro" id="IPR011989">
    <property type="entry name" value="ARM-like"/>
</dbReference>
<evidence type="ECO:0000256" key="4">
    <source>
        <dbReference type="ARBA" id="ARBA00022737"/>
    </source>
</evidence>